<reference evidence="4 5" key="1">
    <citation type="journal article" date="2018" name="Sci. Rep.">
        <title>Comparative analysis of the Pocillopora damicornis genome highlights role of immune system in coral evolution.</title>
        <authorList>
            <person name="Cunning R."/>
            <person name="Bay R.A."/>
            <person name="Gillette P."/>
            <person name="Baker A.C."/>
            <person name="Traylor-Knowles N."/>
        </authorList>
    </citation>
    <scope>NUCLEOTIDE SEQUENCE [LARGE SCALE GENOMIC DNA]</scope>
    <source>
        <strain evidence="4">RSMAS</strain>
        <tissue evidence="4">Whole animal</tissue>
    </source>
</reference>
<feature type="non-terminal residue" evidence="4">
    <location>
        <position position="1129"/>
    </location>
</feature>
<dbReference type="SMART" id="SM00343">
    <property type="entry name" value="ZnF_C2HC"/>
    <property type="match status" value="4"/>
</dbReference>
<dbReference type="GO" id="GO:0003723">
    <property type="term" value="F:RNA binding"/>
    <property type="evidence" value="ECO:0007669"/>
    <property type="project" value="InterPro"/>
</dbReference>
<sequence length="1129" mass="126838">MAAKEKSLWLNSLKVNSENYALQDIDKPLTFLPFYDAPFELSDLAIIKCLAPFCKVLHYRWGKHSLALNSLLVENAINQDTLVMFVPTKSVLIAKVLATRHGIVTSRHSAAFTKKRDIVACIVIIPGSFPSLRAFPPTKLAIWSGRSFWSLASGRQGGVVTLISSRCSHKMLSWKKNSDGRIVSLLVRSNDVHVNLRSHISSVYDLNGTQVSSQEEIEKAHIDFYSQLFSKEPIDAALKDDLLSSLSPAAQPLLNDNQNFVPAHDKENDLPDRPCSAFLNPHVCFTPDEFFASLQLAQVDPQTISCVQCQYNGEVVVTFRGVSQRDAFLAKSVLQINGQPFALQDIDRPLTYLQIFDCQYEMPDSTIINCLEKYCEVVHHRRGYFAQESFKHIQTGVRHYRVRINQPIPNFMRFGRIVINQRYPGQPRTRHHCNQCGHLENSCRELVCFNCEDTGHQAAMCPHPVKCNLCKSTEHKARSCPFSWSRKPASSTETSEQLTTAEGPEDQPSTSQFPPEEQPTTAENQPTQVSLPPQDVSTPLSENSTETPIANSETEIACLQRKMNGEVTVTYKSISAKERFLWLNSLQVDAEHFAPKDVDKLLSFLTIYDAPIEVSDLAIIKRLSPYCQVLHYCWGKHSLAPNVYNGLRHYRVRISKPIPSFLRFVTCVLIVCFNCEGLGHEARDCPCPVLCCICKEEGHMGINCTYSWFCSTVSPTDEQDDVAVESDDDDEESIAFSCNKRRHLRKQQVSLTNKLIPLRQCLVDGDNTVSFLISHTESQLKALRVKEIEGIMIRSRAQWLEEGKGPSRYFFNLERIKVQKSHISSVYDLNGTAVSSQEEIEKAHVDFYSCLFSEEPVDMALQDDLLASGSKLNQAKSKGLWLGGWCVALEWSSSKIKVLGVFIGAGDLDIDNWRPRIDAVDHVLKSWRSRSLSFRGKALVINALALSRVWYVASLVHMPAWVAKELASLAFSFFLSGKRELVSRSVVIQSSLFGGFSVVSVQYKVWALLGQWVRRFASSSAGWSSLMSFWFVSSFGVLPSVVFSRPFCFVPRVLPPFYSSLLLAWRGLNGSFATARNSLVFGSSCPHVCCPVTVMSTKSCYLYLLSENMVSPHCVGKFFPVYGSLDWPS</sequence>
<dbReference type="OrthoDB" id="5990267at2759"/>
<dbReference type="InterPro" id="IPR036875">
    <property type="entry name" value="Znf_CCHC_sf"/>
</dbReference>
<dbReference type="InterPro" id="IPR042509">
    <property type="entry name" value="ZCCHC3"/>
</dbReference>
<evidence type="ECO:0000313" key="5">
    <source>
        <dbReference type="Proteomes" id="UP000275408"/>
    </source>
</evidence>
<keyword evidence="1" id="KW-0862">Zinc</keyword>
<organism evidence="4 5">
    <name type="scientific">Pocillopora damicornis</name>
    <name type="common">Cauliflower coral</name>
    <name type="synonym">Millepora damicornis</name>
    <dbReference type="NCBI Taxonomy" id="46731"/>
    <lineage>
        <taxon>Eukaryota</taxon>
        <taxon>Metazoa</taxon>
        <taxon>Cnidaria</taxon>
        <taxon>Anthozoa</taxon>
        <taxon>Hexacorallia</taxon>
        <taxon>Scleractinia</taxon>
        <taxon>Astrocoeniina</taxon>
        <taxon>Pocilloporidae</taxon>
        <taxon>Pocillopora</taxon>
    </lineage>
</organism>
<dbReference type="EMBL" id="RCHS01003432">
    <property type="protein sequence ID" value="RMX41873.1"/>
    <property type="molecule type" value="Genomic_DNA"/>
</dbReference>
<dbReference type="GO" id="GO:0002218">
    <property type="term" value="P:activation of innate immune response"/>
    <property type="evidence" value="ECO:0007669"/>
    <property type="project" value="InterPro"/>
</dbReference>
<evidence type="ECO:0000259" key="3">
    <source>
        <dbReference type="PROSITE" id="PS50158"/>
    </source>
</evidence>
<name>A0A3M6TKA8_POCDA</name>
<dbReference type="GO" id="GO:0008270">
    <property type="term" value="F:zinc ion binding"/>
    <property type="evidence" value="ECO:0007669"/>
    <property type="project" value="UniProtKB-KW"/>
</dbReference>
<dbReference type="PANTHER" id="PTHR22639:SF3">
    <property type="entry name" value="ZINC FINGER CCHC DOMAIN-CONTAINING PROTEIN 3"/>
    <property type="match status" value="1"/>
</dbReference>
<comment type="caution">
    <text evidence="4">The sequence shown here is derived from an EMBL/GenBank/DDBJ whole genome shotgun (WGS) entry which is preliminary data.</text>
</comment>
<protein>
    <recommendedName>
        <fullName evidence="3">CCHC-type domain-containing protein</fullName>
    </recommendedName>
</protein>
<keyword evidence="1" id="KW-0863">Zinc-finger</keyword>
<dbReference type="Gene3D" id="4.10.60.10">
    <property type="entry name" value="Zinc finger, CCHC-type"/>
    <property type="match status" value="2"/>
</dbReference>
<dbReference type="InterPro" id="IPR001878">
    <property type="entry name" value="Znf_CCHC"/>
</dbReference>
<keyword evidence="5" id="KW-1185">Reference proteome</keyword>
<dbReference type="PANTHER" id="PTHR22639">
    <property type="entry name" value="GAG-RELATED PROTEIN"/>
    <property type="match status" value="1"/>
</dbReference>
<dbReference type="PROSITE" id="PS50158">
    <property type="entry name" value="ZF_CCHC"/>
    <property type="match status" value="2"/>
</dbReference>
<dbReference type="SUPFAM" id="SSF57756">
    <property type="entry name" value="Retrovirus zinc finger-like domains"/>
    <property type="match status" value="2"/>
</dbReference>
<dbReference type="GO" id="GO:0003690">
    <property type="term" value="F:double-stranded DNA binding"/>
    <property type="evidence" value="ECO:0007669"/>
    <property type="project" value="InterPro"/>
</dbReference>
<feature type="compositionally biased region" description="Polar residues" evidence="2">
    <location>
        <begin position="488"/>
        <end position="500"/>
    </location>
</feature>
<feature type="compositionally biased region" description="Polar residues" evidence="2">
    <location>
        <begin position="507"/>
        <end position="552"/>
    </location>
</feature>
<dbReference type="Proteomes" id="UP000275408">
    <property type="component" value="Unassembled WGS sequence"/>
</dbReference>
<accession>A0A3M6TKA8</accession>
<feature type="domain" description="CCHC-type" evidence="3">
    <location>
        <begin position="448"/>
        <end position="462"/>
    </location>
</feature>
<dbReference type="AlphaFoldDB" id="A0A3M6TKA8"/>
<feature type="domain" description="CCHC-type" evidence="3">
    <location>
        <begin position="672"/>
        <end position="686"/>
    </location>
</feature>
<proteinExistence type="predicted"/>
<keyword evidence="1" id="KW-0479">Metal-binding</keyword>
<evidence type="ECO:0000313" key="4">
    <source>
        <dbReference type="EMBL" id="RMX41873.1"/>
    </source>
</evidence>
<gene>
    <name evidence="4" type="ORF">pdam_00019624</name>
</gene>
<evidence type="ECO:0000256" key="2">
    <source>
        <dbReference type="SAM" id="MobiDB-lite"/>
    </source>
</evidence>
<feature type="region of interest" description="Disordered" evidence="2">
    <location>
        <begin position="481"/>
        <end position="552"/>
    </location>
</feature>
<evidence type="ECO:0000256" key="1">
    <source>
        <dbReference type="PROSITE-ProRule" id="PRU00047"/>
    </source>
</evidence>
<dbReference type="Pfam" id="PF00098">
    <property type="entry name" value="zf-CCHC"/>
    <property type="match status" value="2"/>
</dbReference>